<protein>
    <submittedName>
        <fullName evidence="2 3">Uncharacterized protein</fullName>
    </submittedName>
</protein>
<organism evidence="2">
    <name type="scientific">Capitella teleta</name>
    <name type="common">Polychaete worm</name>
    <dbReference type="NCBI Taxonomy" id="283909"/>
    <lineage>
        <taxon>Eukaryota</taxon>
        <taxon>Metazoa</taxon>
        <taxon>Spiralia</taxon>
        <taxon>Lophotrochozoa</taxon>
        <taxon>Annelida</taxon>
        <taxon>Polychaeta</taxon>
        <taxon>Sedentaria</taxon>
        <taxon>Scolecida</taxon>
        <taxon>Capitellidae</taxon>
        <taxon>Capitella</taxon>
    </lineage>
</organism>
<evidence type="ECO:0000313" key="4">
    <source>
        <dbReference type="Proteomes" id="UP000014760"/>
    </source>
</evidence>
<keyword evidence="1" id="KW-0472">Membrane</keyword>
<dbReference type="HOGENOM" id="CLU_1499934_0_0_1"/>
<name>R7TTZ3_CAPTE</name>
<reference evidence="3" key="3">
    <citation type="submission" date="2015-06" db="UniProtKB">
        <authorList>
            <consortium name="EnsemblMetazoa"/>
        </authorList>
    </citation>
    <scope>IDENTIFICATION</scope>
</reference>
<keyword evidence="1" id="KW-1133">Transmembrane helix</keyword>
<evidence type="ECO:0000313" key="2">
    <source>
        <dbReference type="EMBL" id="ELT97149.1"/>
    </source>
</evidence>
<gene>
    <name evidence="2" type="ORF">CAPTEDRAFT_193485</name>
</gene>
<keyword evidence="4" id="KW-1185">Reference proteome</keyword>
<evidence type="ECO:0000313" key="3">
    <source>
        <dbReference type="EnsemblMetazoa" id="CapteP193485"/>
    </source>
</evidence>
<evidence type="ECO:0000256" key="1">
    <source>
        <dbReference type="SAM" id="Phobius"/>
    </source>
</evidence>
<dbReference type="EMBL" id="KB308639">
    <property type="protein sequence ID" value="ELT97149.1"/>
    <property type="molecule type" value="Genomic_DNA"/>
</dbReference>
<dbReference type="Proteomes" id="UP000014760">
    <property type="component" value="Unassembled WGS sequence"/>
</dbReference>
<accession>R7TTZ3</accession>
<feature type="non-terminal residue" evidence="2">
    <location>
        <position position="180"/>
    </location>
</feature>
<reference evidence="4" key="1">
    <citation type="submission" date="2012-12" db="EMBL/GenBank/DDBJ databases">
        <authorList>
            <person name="Hellsten U."/>
            <person name="Grimwood J."/>
            <person name="Chapman J.A."/>
            <person name="Shapiro H."/>
            <person name="Aerts A."/>
            <person name="Otillar R.P."/>
            <person name="Terry A.Y."/>
            <person name="Boore J.L."/>
            <person name="Simakov O."/>
            <person name="Marletaz F."/>
            <person name="Cho S.-J."/>
            <person name="Edsinger-Gonzales E."/>
            <person name="Havlak P."/>
            <person name="Kuo D.-H."/>
            <person name="Larsson T."/>
            <person name="Lv J."/>
            <person name="Arendt D."/>
            <person name="Savage R."/>
            <person name="Osoegawa K."/>
            <person name="de Jong P."/>
            <person name="Lindberg D.R."/>
            <person name="Seaver E.C."/>
            <person name="Weisblat D.A."/>
            <person name="Putnam N.H."/>
            <person name="Grigoriev I.V."/>
            <person name="Rokhsar D.S."/>
        </authorList>
    </citation>
    <scope>NUCLEOTIDE SEQUENCE</scope>
    <source>
        <strain evidence="4">I ESC-2004</strain>
    </source>
</reference>
<dbReference type="EMBL" id="AMQN01011015">
    <property type="status" value="NOT_ANNOTATED_CDS"/>
    <property type="molecule type" value="Genomic_DNA"/>
</dbReference>
<sequence>MEQTEQKDAASYVNLLHQIEDGRRSKGKKSAQLGVAERCRNVNCGEGGCYIFKGRSRCGCVDGGQSDPPWPEPDEEGRCPPKNITHPIDTEGGAMDLHPVQGFRDQSVHEKMFNTPFHPVAANPTELTETSSEKHLPDENNAERLSLSPLHVVLPVAITVILMSTLFFVFLYLRKRRVVS</sequence>
<proteinExistence type="predicted"/>
<dbReference type="EnsemblMetazoa" id="CapteT193485">
    <property type="protein sequence ID" value="CapteP193485"/>
    <property type="gene ID" value="CapteG193485"/>
</dbReference>
<dbReference type="AlphaFoldDB" id="R7TTZ3"/>
<reference evidence="2 4" key="2">
    <citation type="journal article" date="2013" name="Nature">
        <title>Insights into bilaterian evolution from three spiralian genomes.</title>
        <authorList>
            <person name="Simakov O."/>
            <person name="Marletaz F."/>
            <person name="Cho S.J."/>
            <person name="Edsinger-Gonzales E."/>
            <person name="Havlak P."/>
            <person name="Hellsten U."/>
            <person name="Kuo D.H."/>
            <person name="Larsson T."/>
            <person name="Lv J."/>
            <person name="Arendt D."/>
            <person name="Savage R."/>
            <person name="Osoegawa K."/>
            <person name="de Jong P."/>
            <person name="Grimwood J."/>
            <person name="Chapman J.A."/>
            <person name="Shapiro H."/>
            <person name="Aerts A."/>
            <person name="Otillar R.P."/>
            <person name="Terry A.Y."/>
            <person name="Boore J.L."/>
            <person name="Grigoriev I.V."/>
            <person name="Lindberg D.R."/>
            <person name="Seaver E.C."/>
            <person name="Weisblat D.A."/>
            <person name="Putnam N.H."/>
            <person name="Rokhsar D.S."/>
        </authorList>
    </citation>
    <scope>NUCLEOTIDE SEQUENCE</scope>
    <source>
        <strain evidence="2 4">I ESC-2004</strain>
    </source>
</reference>
<feature type="transmembrane region" description="Helical" evidence="1">
    <location>
        <begin position="152"/>
        <end position="173"/>
    </location>
</feature>
<keyword evidence="1" id="KW-0812">Transmembrane</keyword>